<dbReference type="Proteomes" id="UP000001953">
    <property type="component" value="Plasmid 3"/>
</dbReference>
<accession>Q1QF41</accession>
<dbReference type="KEGG" id="nha:Nham_4581"/>
<gene>
    <name evidence="3" type="ordered locus">Nham_4581</name>
</gene>
<dbReference type="HOGENOM" id="CLU_709468_0_0_5"/>
<proteinExistence type="predicted"/>
<reference evidence="4" key="1">
    <citation type="submission" date="2006-03" db="EMBL/GenBank/DDBJ databases">
        <title>Complete sequence of plasmid 3 of Nitrobacter hamburgensis X14.</title>
        <authorList>
            <consortium name="US DOE Joint Genome Institute"/>
            <person name="Copeland A."/>
            <person name="Lucas S."/>
            <person name="Lapidus A."/>
            <person name="Barry K."/>
            <person name="Detter J.C."/>
            <person name="Glavina del Rio T."/>
            <person name="Hammon N."/>
            <person name="Israni S."/>
            <person name="Dalin E."/>
            <person name="Tice H."/>
            <person name="Pitluck S."/>
            <person name="Chain P."/>
            <person name="Malfatti S."/>
            <person name="Shin M."/>
            <person name="Vergez L."/>
            <person name="Schmutz J."/>
            <person name="Larimer F."/>
            <person name="Land M."/>
            <person name="Hauser L."/>
            <person name="Kyrpides N."/>
            <person name="Ivanova N."/>
            <person name="Ward B."/>
            <person name="Arp D."/>
            <person name="Klotz M."/>
            <person name="Stein L."/>
            <person name="O'Mullan G."/>
            <person name="Starkenburg S."/>
            <person name="Sayavedra L."/>
            <person name="Poret-Peterson A.T."/>
            <person name="Gentry M.E."/>
            <person name="Bruce D."/>
            <person name="Richardson P."/>
        </authorList>
    </citation>
    <scope>NUCLEOTIDE SEQUENCE [LARGE SCALE GENOMIC DNA]</scope>
    <source>
        <strain evidence="4">DSM 10229 / NCIMB 13809 / X14</strain>
        <plasmid evidence="4">Plasmid pNITHX3</plasmid>
    </source>
</reference>
<keyword evidence="3" id="KW-0614">Plasmid</keyword>
<name>Q1QF41_NITHX</name>
<sequence>MLSSWLARVACRYGLTAQELAGYFPAGQSPAPPRPIDDSTPAADQTREWAAACGVDPERLRRLSLSRRYPRRPRSWYATRGPEWALSIGSPPVCAACFDDDHAAGRDAYLRAHWELAELCVCPRHGRQLHDRCGRCHRPLSLGFRMRGGCARPVCNHCEGVFTNRGGEGAQPHDPALAGSVLAVQAWITAGIDRADSERERFERALATLWAPLDHPAAARPVLALWFNEAGWRCPYDVRHAVGVNAPLGRLPVRWRFLTLLALNDTFGGDLRGDGGMPPPAAHLMRRAAPRRERLSRPSRDGRMSSHKSAPQPNTSAWRVKFWLIRAGLQPKAAPATAGARSGTMLGESHNDARDFVRAAICVDCGTLLDKRGHSRLTSGNGPQTRSAQ</sequence>
<keyword evidence="4" id="KW-1185">Reference proteome</keyword>
<evidence type="ECO:0000259" key="2">
    <source>
        <dbReference type="Pfam" id="PF06527"/>
    </source>
</evidence>
<dbReference type="Pfam" id="PF06527">
    <property type="entry name" value="TniQ"/>
    <property type="match status" value="1"/>
</dbReference>
<feature type="region of interest" description="Disordered" evidence="1">
    <location>
        <begin position="285"/>
        <end position="314"/>
    </location>
</feature>
<organism evidence="3 4">
    <name type="scientific">Nitrobacter hamburgensis (strain DSM 10229 / NCIMB 13809 / X14)</name>
    <dbReference type="NCBI Taxonomy" id="323097"/>
    <lineage>
        <taxon>Bacteria</taxon>
        <taxon>Pseudomonadati</taxon>
        <taxon>Pseudomonadota</taxon>
        <taxon>Alphaproteobacteria</taxon>
        <taxon>Hyphomicrobiales</taxon>
        <taxon>Nitrobacteraceae</taxon>
        <taxon>Nitrobacter</taxon>
    </lineage>
</organism>
<dbReference type="EMBL" id="CP000322">
    <property type="protein sequence ID" value="ABE65156.1"/>
    <property type="molecule type" value="Genomic_DNA"/>
</dbReference>
<protein>
    <recommendedName>
        <fullName evidence="2">TniQ domain-containing protein</fullName>
    </recommendedName>
</protein>
<geneLocation type="plasmid" evidence="4">
    <name>pNITHX3</name>
</geneLocation>
<feature type="compositionally biased region" description="Basic and acidic residues" evidence="1">
    <location>
        <begin position="290"/>
        <end position="304"/>
    </location>
</feature>
<dbReference type="AlphaFoldDB" id="Q1QF41"/>
<dbReference type="InterPro" id="IPR009492">
    <property type="entry name" value="TniQ"/>
</dbReference>
<evidence type="ECO:0000313" key="4">
    <source>
        <dbReference type="Proteomes" id="UP000001953"/>
    </source>
</evidence>
<feature type="domain" description="TniQ" evidence="2">
    <location>
        <begin position="2"/>
        <end position="129"/>
    </location>
</feature>
<evidence type="ECO:0000313" key="3">
    <source>
        <dbReference type="EMBL" id="ABE65156.1"/>
    </source>
</evidence>
<evidence type="ECO:0000256" key="1">
    <source>
        <dbReference type="SAM" id="MobiDB-lite"/>
    </source>
</evidence>